<evidence type="ECO:0000313" key="10">
    <source>
        <dbReference type="Proteomes" id="UP000696280"/>
    </source>
</evidence>
<feature type="transmembrane region" description="Helical" evidence="7">
    <location>
        <begin position="134"/>
        <end position="156"/>
    </location>
</feature>
<evidence type="ECO:0000259" key="8">
    <source>
        <dbReference type="Pfam" id="PF20684"/>
    </source>
</evidence>
<evidence type="ECO:0000256" key="5">
    <source>
        <dbReference type="ARBA" id="ARBA00038359"/>
    </source>
</evidence>
<sequence>MAAPGIPPLMPLDGGDQDRGPQLMAMFWTEAIIGLLLVTLRVHVRYSIRGLGVDDWLMILTVILFMVMTAFVTKLALIGGARHVFYLTPDQIMNATKWSWISQPWGIFLFAPGKASVAFLILRIMGPKTVWRKWLLYFLIVMIFLVNSMGCIITFIQCDPPRALWTPGIPSTCWNPLVQARYNYFLAAWNIMTDVVLALLPTTIFWNMNMNPKKKIALCFLLGLGLIAALFSGIKIRYIIDLSARADFTWGAYDIQAWTGAEAFIMIFCGNIPPLQPLWDRFITHKLDSNYGKTPINQYKMRGTSNNNSGPTFAGRSQYSAPSTKVEASKGSVWNDDDEERQNIKGINATTDIRVSESSREVQM</sequence>
<dbReference type="Proteomes" id="UP000696280">
    <property type="component" value="Unassembled WGS sequence"/>
</dbReference>
<organism evidence="9 10">
    <name type="scientific">Hymenoscyphus fraxineus</name>
    <dbReference type="NCBI Taxonomy" id="746836"/>
    <lineage>
        <taxon>Eukaryota</taxon>
        <taxon>Fungi</taxon>
        <taxon>Dikarya</taxon>
        <taxon>Ascomycota</taxon>
        <taxon>Pezizomycotina</taxon>
        <taxon>Leotiomycetes</taxon>
        <taxon>Helotiales</taxon>
        <taxon>Helotiaceae</taxon>
        <taxon>Hymenoscyphus</taxon>
    </lineage>
</organism>
<name>A0A9N9KS41_9HELO</name>
<comment type="similarity">
    <text evidence="5">Belongs to the SAT4 family.</text>
</comment>
<evidence type="ECO:0000256" key="7">
    <source>
        <dbReference type="SAM" id="Phobius"/>
    </source>
</evidence>
<gene>
    <name evidence="9" type="ORF">HYFRA_00003307</name>
</gene>
<keyword evidence="3 7" id="KW-1133">Transmembrane helix</keyword>
<feature type="transmembrane region" description="Helical" evidence="7">
    <location>
        <begin position="218"/>
        <end position="240"/>
    </location>
</feature>
<feature type="transmembrane region" description="Helical" evidence="7">
    <location>
        <begin position="184"/>
        <end position="206"/>
    </location>
</feature>
<comment type="subcellular location">
    <subcellularLocation>
        <location evidence="1">Membrane</location>
        <topology evidence="1">Multi-pass membrane protein</topology>
    </subcellularLocation>
</comment>
<feature type="transmembrane region" description="Helical" evidence="7">
    <location>
        <begin position="56"/>
        <end position="81"/>
    </location>
</feature>
<evidence type="ECO:0000256" key="3">
    <source>
        <dbReference type="ARBA" id="ARBA00022989"/>
    </source>
</evidence>
<evidence type="ECO:0000256" key="4">
    <source>
        <dbReference type="ARBA" id="ARBA00023136"/>
    </source>
</evidence>
<feature type="compositionally biased region" description="Polar residues" evidence="6">
    <location>
        <begin position="302"/>
        <end position="323"/>
    </location>
</feature>
<keyword evidence="2 7" id="KW-0812">Transmembrane</keyword>
<comment type="caution">
    <text evidence="9">The sequence shown here is derived from an EMBL/GenBank/DDBJ whole genome shotgun (WGS) entry which is preliminary data.</text>
</comment>
<keyword evidence="10" id="KW-1185">Reference proteome</keyword>
<feature type="region of interest" description="Disordered" evidence="6">
    <location>
        <begin position="302"/>
        <end position="341"/>
    </location>
</feature>
<evidence type="ECO:0000256" key="1">
    <source>
        <dbReference type="ARBA" id="ARBA00004141"/>
    </source>
</evidence>
<dbReference type="OrthoDB" id="5331848at2759"/>
<evidence type="ECO:0000256" key="2">
    <source>
        <dbReference type="ARBA" id="ARBA00022692"/>
    </source>
</evidence>
<evidence type="ECO:0000256" key="6">
    <source>
        <dbReference type="SAM" id="MobiDB-lite"/>
    </source>
</evidence>
<dbReference type="AlphaFoldDB" id="A0A9N9KS41"/>
<feature type="transmembrane region" description="Helical" evidence="7">
    <location>
        <begin position="101"/>
        <end position="122"/>
    </location>
</feature>
<feature type="transmembrane region" description="Helical" evidence="7">
    <location>
        <begin position="25"/>
        <end position="44"/>
    </location>
</feature>
<dbReference type="InterPro" id="IPR052337">
    <property type="entry name" value="SAT4-like"/>
</dbReference>
<reference evidence="9" key="1">
    <citation type="submission" date="2021-07" db="EMBL/GenBank/DDBJ databases">
        <authorList>
            <person name="Durling M."/>
        </authorList>
    </citation>
    <scope>NUCLEOTIDE SEQUENCE</scope>
</reference>
<dbReference type="Pfam" id="PF20684">
    <property type="entry name" value="Fung_rhodopsin"/>
    <property type="match status" value="1"/>
</dbReference>
<accession>A0A9N9KS41</accession>
<dbReference type="PANTHER" id="PTHR33048">
    <property type="entry name" value="PTH11-LIKE INTEGRAL MEMBRANE PROTEIN (AFU_ORTHOLOGUE AFUA_5G11245)"/>
    <property type="match status" value="1"/>
</dbReference>
<dbReference type="GO" id="GO:0016020">
    <property type="term" value="C:membrane"/>
    <property type="evidence" value="ECO:0007669"/>
    <property type="project" value="UniProtKB-SubCell"/>
</dbReference>
<protein>
    <recommendedName>
        <fullName evidence="8">Rhodopsin domain-containing protein</fullName>
    </recommendedName>
</protein>
<evidence type="ECO:0000313" key="9">
    <source>
        <dbReference type="EMBL" id="CAG8953110.1"/>
    </source>
</evidence>
<dbReference type="EMBL" id="CAJVRL010000049">
    <property type="protein sequence ID" value="CAG8953110.1"/>
    <property type="molecule type" value="Genomic_DNA"/>
</dbReference>
<proteinExistence type="inferred from homology"/>
<feature type="domain" description="Rhodopsin" evidence="8">
    <location>
        <begin position="40"/>
        <end position="280"/>
    </location>
</feature>
<dbReference type="InterPro" id="IPR049326">
    <property type="entry name" value="Rhodopsin_dom_fungi"/>
</dbReference>
<keyword evidence="4 7" id="KW-0472">Membrane</keyword>
<dbReference type="PANTHER" id="PTHR33048:SF146">
    <property type="entry name" value="INTEGRAL MEMBRANE PROTEIN"/>
    <property type="match status" value="1"/>
</dbReference>